<gene>
    <name evidence="10" type="ORF">AB0K40_20145</name>
</gene>
<feature type="transmembrane region" description="Helical" evidence="9">
    <location>
        <begin position="89"/>
        <end position="106"/>
    </location>
</feature>
<feature type="transmembrane region" description="Helical" evidence="9">
    <location>
        <begin position="379"/>
        <end position="412"/>
    </location>
</feature>
<evidence type="ECO:0000256" key="4">
    <source>
        <dbReference type="ARBA" id="ARBA00022475"/>
    </source>
</evidence>
<evidence type="ECO:0000256" key="9">
    <source>
        <dbReference type="SAM" id="Phobius"/>
    </source>
</evidence>
<keyword evidence="5 9" id="KW-0812">Transmembrane</keyword>
<evidence type="ECO:0000256" key="6">
    <source>
        <dbReference type="ARBA" id="ARBA00022989"/>
    </source>
</evidence>
<comment type="caution">
    <text evidence="10">The sequence shown here is derived from an EMBL/GenBank/DDBJ whole genome shotgun (WGS) entry which is preliminary data.</text>
</comment>
<evidence type="ECO:0000256" key="1">
    <source>
        <dbReference type="ARBA" id="ARBA00004651"/>
    </source>
</evidence>
<feature type="transmembrane region" description="Helical" evidence="9">
    <location>
        <begin position="219"/>
        <end position="248"/>
    </location>
</feature>
<feature type="transmembrane region" description="Helical" evidence="9">
    <location>
        <begin position="312"/>
        <end position="331"/>
    </location>
</feature>
<name>A0ABV3H5M6_9ACTN</name>
<evidence type="ECO:0000313" key="10">
    <source>
        <dbReference type="EMBL" id="MEV4287826.1"/>
    </source>
</evidence>
<evidence type="ECO:0000256" key="3">
    <source>
        <dbReference type="ARBA" id="ARBA00022448"/>
    </source>
</evidence>
<dbReference type="InterPro" id="IPR002549">
    <property type="entry name" value="AI-2E-like"/>
</dbReference>
<feature type="region of interest" description="Disordered" evidence="8">
    <location>
        <begin position="1"/>
        <end position="66"/>
    </location>
</feature>
<feature type="transmembrane region" description="Helical" evidence="9">
    <location>
        <begin position="145"/>
        <end position="166"/>
    </location>
</feature>
<dbReference type="EMBL" id="JBFARM010000006">
    <property type="protein sequence ID" value="MEV4287826.1"/>
    <property type="molecule type" value="Genomic_DNA"/>
</dbReference>
<dbReference type="RefSeq" id="WP_364451884.1">
    <property type="nucleotide sequence ID" value="NZ_JBFARM010000006.1"/>
</dbReference>
<dbReference type="Proteomes" id="UP001552427">
    <property type="component" value="Unassembled WGS sequence"/>
</dbReference>
<evidence type="ECO:0000256" key="7">
    <source>
        <dbReference type="ARBA" id="ARBA00023136"/>
    </source>
</evidence>
<organism evidence="10 11">
    <name type="scientific">Nonomuraea bangladeshensis</name>
    <dbReference type="NCBI Taxonomy" id="404385"/>
    <lineage>
        <taxon>Bacteria</taxon>
        <taxon>Bacillati</taxon>
        <taxon>Actinomycetota</taxon>
        <taxon>Actinomycetes</taxon>
        <taxon>Streptosporangiales</taxon>
        <taxon>Streptosporangiaceae</taxon>
        <taxon>Nonomuraea</taxon>
    </lineage>
</organism>
<comment type="similarity">
    <text evidence="2">Belongs to the autoinducer-2 exporter (AI-2E) (TC 2.A.86) family.</text>
</comment>
<dbReference type="PANTHER" id="PTHR21716">
    <property type="entry name" value="TRANSMEMBRANE PROTEIN"/>
    <property type="match status" value="1"/>
</dbReference>
<protein>
    <submittedName>
        <fullName evidence="10">AI-2E family transporter</fullName>
    </submittedName>
</protein>
<dbReference type="Pfam" id="PF01594">
    <property type="entry name" value="AI-2E_transport"/>
    <property type="match status" value="1"/>
</dbReference>
<keyword evidence="11" id="KW-1185">Reference proteome</keyword>
<evidence type="ECO:0000256" key="8">
    <source>
        <dbReference type="SAM" id="MobiDB-lite"/>
    </source>
</evidence>
<sequence length="423" mass="43862">MTRPLPPTGPGADHPTPAGAAADRPAGAPGGPADASGGPADASGGAAGGDASRLPADDVRGEPAASLARRGEAEAYFGRPGRALARHPFAFGFTAALGVLSAWLLVQALAASASVLILIAVSLFLAIGLNPAVRWLEERGLSRQWAITAVFTAVIVFFVGFGVAVVPPLATQTGDFVTQLPTYIGELQNHPQIRALDQQYQLLDRLQQYLLSGDLGRQVFGGLLGAATVVVSAVFSALTVLILTLYLLASLRSITSLGYRLVPASRRERVQLLGDEVIKRIGGYVAGNLLISLIAGVTTFVFLSIARVPYSLAISLIVAITDLIPLVGATIGAAVGTLVGLFVSVPTGIACLIFFIVYQQIENYLIAPRIMMSSVDVPAAVTIIAALIGGTLLGVVGALLAIPIAAAIQLVLYEVTLPRQDRH</sequence>
<evidence type="ECO:0000256" key="5">
    <source>
        <dbReference type="ARBA" id="ARBA00022692"/>
    </source>
</evidence>
<evidence type="ECO:0000313" key="11">
    <source>
        <dbReference type="Proteomes" id="UP001552427"/>
    </source>
</evidence>
<proteinExistence type="inferred from homology"/>
<keyword evidence="7 9" id="KW-0472">Membrane</keyword>
<keyword evidence="6 9" id="KW-1133">Transmembrane helix</keyword>
<accession>A0ABV3H5M6</accession>
<comment type="subcellular location">
    <subcellularLocation>
        <location evidence="1">Cell membrane</location>
        <topology evidence="1">Multi-pass membrane protein</topology>
    </subcellularLocation>
</comment>
<reference evidence="10 11" key="1">
    <citation type="submission" date="2024-06" db="EMBL/GenBank/DDBJ databases">
        <title>The Natural Products Discovery Center: Release of the First 8490 Sequenced Strains for Exploring Actinobacteria Biosynthetic Diversity.</title>
        <authorList>
            <person name="Kalkreuter E."/>
            <person name="Kautsar S.A."/>
            <person name="Yang D."/>
            <person name="Bader C.D."/>
            <person name="Teijaro C.N."/>
            <person name="Fluegel L."/>
            <person name="Davis C.M."/>
            <person name="Simpson J.R."/>
            <person name="Lauterbach L."/>
            <person name="Steele A.D."/>
            <person name="Gui C."/>
            <person name="Meng S."/>
            <person name="Li G."/>
            <person name="Viehrig K."/>
            <person name="Ye F."/>
            <person name="Su P."/>
            <person name="Kiefer A.F."/>
            <person name="Nichols A."/>
            <person name="Cepeda A.J."/>
            <person name="Yan W."/>
            <person name="Fan B."/>
            <person name="Jiang Y."/>
            <person name="Adhikari A."/>
            <person name="Zheng C.-J."/>
            <person name="Schuster L."/>
            <person name="Cowan T.M."/>
            <person name="Smanski M.J."/>
            <person name="Chevrette M.G."/>
            <person name="De Carvalho L.P.S."/>
            <person name="Shen B."/>
        </authorList>
    </citation>
    <scope>NUCLEOTIDE SEQUENCE [LARGE SCALE GENOMIC DNA]</scope>
    <source>
        <strain evidence="10 11">NPDC049574</strain>
    </source>
</reference>
<feature type="transmembrane region" description="Helical" evidence="9">
    <location>
        <begin position="281"/>
        <end position="306"/>
    </location>
</feature>
<keyword evidence="4" id="KW-1003">Cell membrane</keyword>
<feature type="transmembrane region" description="Helical" evidence="9">
    <location>
        <begin position="112"/>
        <end position="133"/>
    </location>
</feature>
<evidence type="ECO:0000256" key="2">
    <source>
        <dbReference type="ARBA" id="ARBA00009773"/>
    </source>
</evidence>
<keyword evidence="3" id="KW-0813">Transport</keyword>
<feature type="transmembrane region" description="Helical" evidence="9">
    <location>
        <begin position="338"/>
        <end position="359"/>
    </location>
</feature>
<dbReference type="PANTHER" id="PTHR21716:SF53">
    <property type="entry name" value="PERMEASE PERM-RELATED"/>
    <property type="match status" value="1"/>
</dbReference>
<feature type="compositionally biased region" description="Low complexity" evidence="8">
    <location>
        <begin position="17"/>
        <end position="53"/>
    </location>
</feature>